<gene>
    <name evidence="1" type="ORF">AVEN_99190_1</name>
</gene>
<proteinExistence type="predicted"/>
<evidence type="ECO:0000313" key="2">
    <source>
        <dbReference type="Proteomes" id="UP000499080"/>
    </source>
</evidence>
<organism evidence="1 2">
    <name type="scientific">Araneus ventricosus</name>
    <name type="common">Orbweaver spider</name>
    <name type="synonym">Epeira ventricosa</name>
    <dbReference type="NCBI Taxonomy" id="182803"/>
    <lineage>
        <taxon>Eukaryota</taxon>
        <taxon>Metazoa</taxon>
        <taxon>Ecdysozoa</taxon>
        <taxon>Arthropoda</taxon>
        <taxon>Chelicerata</taxon>
        <taxon>Arachnida</taxon>
        <taxon>Araneae</taxon>
        <taxon>Araneomorphae</taxon>
        <taxon>Entelegynae</taxon>
        <taxon>Araneoidea</taxon>
        <taxon>Araneidae</taxon>
        <taxon>Araneus</taxon>
    </lineage>
</organism>
<dbReference type="EMBL" id="BGPR01000197">
    <property type="protein sequence ID" value="GBM03993.1"/>
    <property type="molecule type" value="Genomic_DNA"/>
</dbReference>
<name>A0A4Y2CI02_ARAVE</name>
<sequence length="96" mass="11504">MKRTYLGCYWHGDPQRDSFGFGHLPFPYWIFHNAGMDGNIRHNGLHQVPAHFNCGILWNFRYLDIFRWSGIYLQYWDDLLGGLVMVQYWNLQCSET</sequence>
<dbReference type="AlphaFoldDB" id="A0A4Y2CI02"/>
<accession>A0A4Y2CI02</accession>
<reference evidence="1 2" key="1">
    <citation type="journal article" date="2019" name="Sci. Rep.">
        <title>Orb-weaving spider Araneus ventricosus genome elucidates the spidroin gene catalogue.</title>
        <authorList>
            <person name="Kono N."/>
            <person name="Nakamura H."/>
            <person name="Ohtoshi R."/>
            <person name="Moran D.A.P."/>
            <person name="Shinohara A."/>
            <person name="Yoshida Y."/>
            <person name="Fujiwara M."/>
            <person name="Mori M."/>
            <person name="Tomita M."/>
            <person name="Arakawa K."/>
        </authorList>
    </citation>
    <scope>NUCLEOTIDE SEQUENCE [LARGE SCALE GENOMIC DNA]</scope>
</reference>
<comment type="caution">
    <text evidence="1">The sequence shown here is derived from an EMBL/GenBank/DDBJ whole genome shotgun (WGS) entry which is preliminary data.</text>
</comment>
<evidence type="ECO:0000313" key="1">
    <source>
        <dbReference type="EMBL" id="GBM03993.1"/>
    </source>
</evidence>
<protein>
    <submittedName>
        <fullName evidence="1">Uncharacterized protein</fullName>
    </submittedName>
</protein>
<keyword evidence="2" id="KW-1185">Reference proteome</keyword>
<dbReference type="Proteomes" id="UP000499080">
    <property type="component" value="Unassembled WGS sequence"/>
</dbReference>